<dbReference type="PANTHER" id="PTHR21331">
    <property type="entry name" value="BRCA1-ASSOCIATED ATM ACTIVATOR 1"/>
    <property type="match status" value="1"/>
</dbReference>
<dbReference type="GO" id="GO:0008283">
    <property type="term" value="P:cell population proliferation"/>
    <property type="evidence" value="ECO:0007669"/>
    <property type="project" value="InterPro"/>
</dbReference>
<comment type="caution">
    <text evidence="5">The sequence shown here is derived from an EMBL/GenBank/DDBJ whole genome shotgun (WGS) entry which is preliminary data.</text>
</comment>
<dbReference type="PANTHER" id="PTHR21331:SF2">
    <property type="entry name" value="BRCA1-ASSOCIATED ATM ACTIVATOR 1"/>
    <property type="match status" value="1"/>
</dbReference>
<dbReference type="InterPro" id="IPR011989">
    <property type="entry name" value="ARM-like"/>
</dbReference>
<organism evidence="5 6">
    <name type="scientific">Exocentrus adspersus</name>
    <dbReference type="NCBI Taxonomy" id="1586481"/>
    <lineage>
        <taxon>Eukaryota</taxon>
        <taxon>Metazoa</taxon>
        <taxon>Ecdysozoa</taxon>
        <taxon>Arthropoda</taxon>
        <taxon>Hexapoda</taxon>
        <taxon>Insecta</taxon>
        <taxon>Pterygota</taxon>
        <taxon>Neoptera</taxon>
        <taxon>Endopterygota</taxon>
        <taxon>Coleoptera</taxon>
        <taxon>Polyphaga</taxon>
        <taxon>Cucujiformia</taxon>
        <taxon>Chrysomeloidea</taxon>
        <taxon>Cerambycidae</taxon>
        <taxon>Lamiinae</taxon>
        <taxon>Acanthocinini</taxon>
        <taxon>Exocentrus</taxon>
    </lineage>
</organism>
<accession>A0AAV8VNV4</accession>
<gene>
    <name evidence="5" type="ORF">NQ315_004462</name>
</gene>
<dbReference type="AlphaFoldDB" id="A0AAV8VNV4"/>
<dbReference type="GO" id="GO:0006974">
    <property type="term" value="P:DNA damage response"/>
    <property type="evidence" value="ECO:0007669"/>
    <property type="project" value="InterPro"/>
</dbReference>
<dbReference type="InterPro" id="IPR000357">
    <property type="entry name" value="HEAT"/>
</dbReference>
<keyword evidence="6" id="KW-1185">Reference proteome</keyword>
<evidence type="ECO:0000256" key="4">
    <source>
        <dbReference type="ARBA" id="ARBA00061308"/>
    </source>
</evidence>
<dbReference type="SUPFAM" id="SSF48371">
    <property type="entry name" value="ARM repeat"/>
    <property type="match status" value="1"/>
</dbReference>
<keyword evidence="2" id="KW-0963">Cytoplasm</keyword>
<dbReference type="EMBL" id="JANEYG010000045">
    <property type="protein sequence ID" value="KAJ8916096.1"/>
    <property type="molecule type" value="Genomic_DNA"/>
</dbReference>
<keyword evidence="3" id="KW-0677">Repeat</keyword>
<dbReference type="Gene3D" id="1.25.10.10">
    <property type="entry name" value="Leucine-rich Repeat Variant"/>
    <property type="match status" value="1"/>
</dbReference>
<comment type="similarity">
    <text evidence="4">Belongs to the BRAT1 family.</text>
</comment>
<dbReference type="InterPro" id="IPR016024">
    <property type="entry name" value="ARM-type_fold"/>
</dbReference>
<dbReference type="Pfam" id="PF02985">
    <property type="entry name" value="HEAT"/>
    <property type="match status" value="1"/>
</dbReference>
<comment type="subcellular location">
    <subcellularLocation>
        <location evidence="1">Cytoplasm</location>
    </subcellularLocation>
</comment>
<evidence type="ECO:0008006" key="7">
    <source>
        <dbReference type="Google" id="ProtNLM"/>
    </source>
</evidence>
<evidence type="ECO:0000256" key="3">
    <source>
        <dbReference type="ARBA" id="ARBA00022737"/>
    </source>
</evidence>
<evidence type="ECO:0000313" key="6">
    <source>
        <dbReference type="Proteomes" id="UP001159042"/>
    </source>
</evidence>
<proteinExistence type="inferred from homology"/>
<name>A0AAV8VNV4_9CUCU</name>
<protein>
    <recommendedName>
        <fullName evidence="7">BRCA1-associated ATM activator 1</fullName>
    </recommendedName>
</protein>
<evidence type="ECO:0000256" key="1">
    <source>
        <dbReference type="ARBA" id="ARBA00004496"/>
    </source>
</evidence>
<dbReference type="GO" id="GO:0005737">
    <property type="term" value="C:cytoplasm"/>
    <property type="evidence" value="ECO:0007669"/>
    <property type="project" value="UniProtKB-SubCell"/>
</dbReference>
<sequence length="968" mass="110331">METDYTGKILRVLKKLLEPDFKIKNDVYLNSLLTHLTTRPENGCDINWKIMTKKRLPSWLEEAISQWEKQGTYPSPAILSFALNVASFVCKDEQTFVTLNSRNIYERLITLININKPTTAPTVKVGYIKLVSSFLEHKSGLQWIISTNYWSDIMSLTLKNQTLYITKEGYKFVAALLVKSVKINEGFCSNVMQLIMAPLNKNAPCIPQNTVTNTMEVRDQAIYQSLCSSLALLTEILQILLENITAEASLKVYMMFNERFNLEGQIQSLLRIAQNEEFLFDLYRILYITGFFDLYLQFAGKVSIVDCSADLSKSSKLFNIFTENVNKGLVINLMKLTYIGHTYWKNISKSMPVCVRNTDNPIPILFEDQMVMLQLYPIISVSFKLLGAKKAENKLYEDEVRDHYVDRILDKASVPTVRIFFQWKNCLMNNPYLFDHATLALNYLIKSKVMFTRDLGVTVFQTLIYCVQDILNVLKEQSEQISVLAKEFNFMALLLDTIAVYINEFNFTWRDSLESICVMNVAIDFLSISSWPTKLVVKGLKLIDISISKYLTPNMALLIDNVRDSPMAAVGPMLYAKLHDSSWEVRDTALEVICTISHNADKKFPSFRDTVLDADLTSLVLKMALHDGESFVRATAVKCLQQMVKVQDFWDNLLKCENVQEKIIQILQNETEGIVRSEAATLLVDIYEHREISAEVLTKYYDVMTHAAVADLHWEVKVNALKFWEKVIKHHLTHQGMIDGTFPKVTFSKENRKIVTLNEVEIKKRLIKILNQLSETGCLAVLVAALQDDCDLEVLKTATNITQDFVKLLRNYNIQSSGANLSTPPSPLTPFNAVPSPPYSNAMPSGSTDSYHSMSPLSQFSESSQHNCLGQSLDDMTDSILDEIMNAQDLTLLQGIYNPGDQMSSNALQMKFRRVLTPNDFLKFIDTDFEMQVNDREKWLSGMDAFGSLLDDILKEYDSSDVNSMDCY</sequence>
<evidence type="ECO:0000256" key="2">
    <source>
        <dbReference type="ARBA" id="ARBA00022490"/>
    </source>
</evidence>
<reference evidence="5 6" key="1">
    <citation type="journal article" date="2023" name="Insect Mol. Biol.">
        <title>Genome sequencing provides insights into the evolution of gene families encoding plant cell wall-degrading enzymes in longhorned beetles.</title>
        <authorList>
            <person name="Shin N.R."/>
            <person name="Okamura Y."/>
            <person name="Kirsch R."/>
            <person name="Pauchet Y."/>
        </authorList>
    </citation>
    <scope>NUCLEOTIDE SEQUENCE [LARGE SCALE GENOMIC DNA]</scope>
    <source>
        <strain evidence="5">EAD_L_NR</strain>
    </source>
</reference>
<dbReference type="GO" id="GO:0005634">
    <property type="term" value="C:nucleus"/>
    <property type="evidence" value="ECO:0007669"/>
    <property type="project" value="TreeGrafter"/>
</dbReference>
<dbReference type="Proteomes" id="UP001159042">
    <property type="component" value="Unassembled WGS sequence"/>
</dbReference>
<evidence type="ECO:0000313" key="5">
    <source>
        <dbReference type="EMBL" id="KAJ8916096.1"/>
    </source>
</evidence>
<dbReference type="InterPro" id="IPR038904">
    <property type="entry name" value="BRAT1"/>
</dbReference>